<feature type="region of interest" description="Disordered" evidence="1">
    <location>
        <begin position="128"/>
        <end position="148"/>
    </location>
</feature>
<sequence length="237" mass="27030">MLKPKQSELHSQDQSMNGPPSQKRKNFSTMDSGRSLAQVIMEMRNEIKKLESENRALRGELGQTPSGQERGEPNSMSPAFQHRTGTEDTSSHPNLRRNVSAPALEGQYKENIVMTVRRYSISSNIRTAAQKNEKTAQEDTESTEKRDTDWTRLQDKNCENARTLLDNLAQDESTNFTKEKLSNRRSLQEYVHKNRAKVKTVTFLLPVDDIYTNRPFLGNNLPDKNAYNLGVIVEKDS</sequence>
<accession>A0A9D3Q2Y6</accession>
<feature type="compositionally biased region" description="Basic and acidic residues" evidence="1">
    <location>
        <begin position="1"/>
        <end position="11"/>
    </location>
</feature>
<keyword evidence="3" id="KW-1185">Reference proteome</keyword>
<feature type="region of interest" description="Disordered" evidence="1">
    <location>
        <begin position="1"/>
        <end position="102"/>
    </location>
</feature>
<dbReference type="EMBL" id="JAFDVH010000009">
    <property type="protein sequence ID" value="KAG7471085.1"/>
    <property type="molecule type" value="Genomic_DNA"/>
</dbReference>
<comment type="caution">
    <text evidence="2">The sequence shown here is derived from an EMBL/GenBank/DDBJ whole genome shotgun (WGS) entry which is preliminary data.</text>
</comment>
<evidence type="ECO:0000256" key="1">
    <source>
        <dbReference type="SAM" id="MobiDB-lite"/>
    </source>
</evidence>
<reference evidence="2" key="1">
    <citation type="submission" date="2021-01" db="EMBL/GenBank/DDBJ databases">
        <authorList>
            <person name="Zahm M."/>
            <person name="Roques C."/>
            <person name="Cabau C."/>
            <person name="Klopp C."/>
            <person name="Donnadieu C."/>
            <person name="Jouanno E."/>
            <person name="Lampietro C."/>
            <person name="Louis A."/>
            <person name="Herpin A."/>
            <person name="Echchiki A."/>
            <person name="Berthelot C."/>
            <person name="Parey E."/>
            <person name="Roest-Crollius H."/>
            <person name="Braasch I."/>
            <person name="Postlethwait J."/>
            <person name="Bobe J."/>
            <person name="Montfort J."/>
            <person name="Bouchez O."/>
            <person name="Begum T."/>
            <person name="Mejri S."/>
            <person name="Adams A."/>
            <person name="Chen W.-J."/>
            <person name="Guiguen Y."/>
        </authorList>
    </citation>
    <scope>NUCLEOTIDE SEQUENCE</scope>
    <source>
        <strain evidence="2">YG-15Mar2019-1</strain>
        <tissue evidence="2">Brain</tissue>
    </source>
</reference>
<evidence type="ECO:0000313" key="3">
    <source>
        <dbReference type="Proteomes" id="UP001046870"/>
    </source>
</evidence>
<dbReference type="Proteomes" id="UP001046870">
    <property type="component" value="Chromosome 9"/>
</dbReference>
<protein>
    <submittedName>
        <fullName evidence="2">Uncharacterized protein</fullName>
    </submittedName>
</protein>
<dbReference type="AlphaFoldDB" id="A0A9D3Q2Y6"/>
<dbReference type="OrthoDB" id="8851930at2759"/>
<feature type="compositionally biased region" description="Basic and acidic residues" evidence="1">
    <location>
        <begin position="131"/>
        <end position="148"/>
    </location>
</feature>
<organism evidence="2 3">
    <name type="scientific">Megalops atlanticus</name>
    <name type="common">Tarpon</name>
    <name type="synonym">Clupea gigantea</name>
    <dbReference type="NCBI Taxonomy" id="7932"/>
    <lineage>
        <taxon>Eukaryota</taxon>
        <taxon>Metazoa</taxon>
        <taxon>Chordata</taxon>
        <taxon>Craniata</taxon>
        <taxon>Vertebrata</taxon>
        <taxon>Euteleostomi</taxon>
        <taxon>Actinopterygii</taxon>
        <taxon>Neopterygii</taxon>
        <taxon>Teleostei</taxon>
        <taxon>Elopiformes</taxon>
        <taxon>Megalopidae</taxon>
        <taxon>Megalops</taxon>
    </lineage>
</organism>
<evidence type="ECO:0000313" key="2">
    <source>
        <dbReference type="EMBL" id="KAG7471085.1"/>
    </source>
</evidence>
<feature type="compositionally biased region" description="Basic and acidic residues" evidence="1">
    <location>
        <begin position="43"/>
        <end position="58"/>
    </location>
</feature>
<proteinExistence type="predicted"/>
<name>A0A9D3Q2Y6_MEGAT</name>
<gene>
    <name evidence="2" type="ORF">MATL_G00120620</name>
</gene>